<accession>A0A0J8FY74</accession>
<dbReference type="Pfam" id="PF11066">
    <property type="entry name" value="DUF2867"/>
    <property type="match status" value="1"/>
</dbReference>
<comment type="caution">
    <text evidence="1">The sequence shown here is derived from an EMBL/GenBank/DDBJ whole genome shotgun (WGS) entry which is preliminary data.</text>
</comment>
<evidence type="ECO:0000313" key="1">
    <source>
        <dbReference type="EMBL" id="KMT55297.1"/>
    </source>
</evidence>
<name>A0A0J8FY74_9PSED</name>
<reference evidence="1 2" key="1">
    <citation type="submission" date="2015-06" db="EMBL/GenBank/DDBJ databases">
        <title>Draft genome sequence of an Antarctic Pseudomonas sp. strain KG01 with full potential for biotechnological applications.</title>
        <authorList>
            <person name="Pavlov M.S."/>
            <person name="Lira F."/>
            <person name="Martinez J.L."/>
            <person name="Marshall S.H."/>
        </authorList>
    </citation>
    <scope>NUCLEOTIDE SEQUENCE [LARGE SCALE GENOMIC DNA]</scope>
    <source>
        <strain evidence="1 2">KG01</strain>
    </source>
</reference>
<keyword evidence="2" id="KW-1185">Reference proteome</keyword>
<dbReference type="RefSeq" id="WP_048724340.1">
    <property type="nucleotide sequence ID" value="NZ_LFMW01000007.1"/>
</dbReference>
<evidence type="ECO:0000313" key="2">
    <source>
        <dbReference type="Proteomes" id="UP000037551"/>
    </source>
</evidence>
<proteinExistence type="predicted"/>
<protein>
    <recommendedName>
        <fullName evidence="3">DUF2867 domain-containing protein</fullName>
    </recommendedName>
</protein>
<dbReference type="AlphaFoldDB" id="A0A0J8FY74"/>
<gene>
    <name evidence="1" type="ORF">ACR52_12080</name>
</gene>
<evidence type="ECO:0008006" key="3">
    <source>
        <dbReference type="Google" id="ProtNLM"/>
    </source>
</evidence>
<dbReference type="InterPro" id="IPR021295">
    <property type="entry name" value="DUF2867"/>
</dbReference>
<dbReference type="Proteomes" id="UP000037551">
    <property type="component" value="Unassembled WGS sequence"/>
</dbReference>
<dbReference type="EMBL" id="LFMW01000007">
    <property type="protein sequence ID" value="KMT55297.1"/>
    <property type="molecule type" value="Genomic_DNA"/>
</dbReference>
<dbReference type="PATRIC" id="fig|1674920.3.peg.5250"/>
<dbReference type="OrthoDB" id="7058586at2"/>
<sequence length="188" mass="20698">MPRESQLITSVPVPSRSGISHLYTSMNLADAFAIRLPAGTSSNPDLLAQFILSHQPPWIGWLTQVRDIIVVCFGLKTAKHLASLANRIGPFKVYSTNQTEIVLGEDDKHLDFRISVLCSEEAEPEGCHQLVFSTVVQCHNRLGRAYLFIIAPFHRLVVKASLIHAARIGWPLATSPNSLPAKNALAPR</sequence>
<organism evidence="1 2">
    <name type="scientific">Pseudomonas fildesensis</name>
    <dbReference type="NCBI Taxonomy" id="1674920"/>
    <lineage>
        <taxon>Bacteria</taxon>
        <taxon>Pseudomonadati</taxon>
        <taxon>Pseudomonadota</taxon>
        <taxon>Gammaproteobacteria</taxon>
        <taxon>Pseudomonadales</taxon>
        <taxon>Pseudomonadaceae</taxon>
        <taxon>Pseudomonas</taxon>
    </lineage>
</organism>